<gene>
    <name evidence="2" type="ORF">XAT740_LOCUS46574</name>
</gene>
<evidence type="ECO:0000259" key="1">
    <source>
        <dbReference type="PROSITE" id="PS50948"/>
    </source>
</evidence>
<dbReference type="GO" id="GO:0005576">
    <property type="term" value="C:extracellular region"/>
    <property type="evidence" value="ECO:0007669"/>
    <property type="project" value="InterPro"/>
</dbReference>
<dbReference type="CDD" id="cd05382">
    <property type="entry name" value="CAP_GAPR1-like"/>
    <property type="match status" value="1"/>
</dbReference>
<dbReference type="FunFam" id="3.40.33.10:FF:000002">
    <property type="entry name" value="Golgi-associated plant pathogenesis-related protein 1"/>
    <property type="match status" value="1"/>
</dbReference>
<sequence length="418" mass="46618">TAYRTVPWLIHTVPYRGLSIPYRTVPPYFFFFLYRTVPGRDVASNGAHHHPRRDIADNDDDDDAADTRDLLRSLLRQASLRKIGFDSDDEDNYSNRFYSNKRANNAAKKCTSAVPGTYYTSSSTKSIDNVVSQDDCMNRCEVDDNCYGWAYQASSKTCSVQNSIGWKTLDASYVGGSCIGLAAKEKVCKEKLKNTLYNGDWSTGFWVNTAEDCMKKCDITPSCLGYVFSEAQKYCWTQTAQYGSGYVADWTSGSCVKPKPDYPPISIENYRQQALEQHNVYRRMHCVGPVKLNASLNLIAQATAEDLAARNIFQHSGKKFNGQWMGENLFASSGDKPLYQKGSVPVAAWYGEIQYYNWANPGFTMSTGHFTQVIWKGSTELGIGRALSQDGSKMYVVGNYFPGGNVGGAFSDNVKPLC</sequence>
<dbReference type="PROSITE" id="PS01009">
    <property type="entry name" value="CRISP_1"/>
    <property type="match status" value="1"/>
</dbReference>
<dbReference type="InterPro" id="IPR001283">
    <property type="entry name" value="CRISP-related"/>
</dbReference>
<proteinExistence type="predicted"/>
<comment type="caution">
    <text evidence="2">The sequence shown here is derived from an EMBL/GenBank/DDBJ whole genome shotgun (WGS) entry which is preliminary data.</text>
</comment>
<reference evidence="2" key="1">
    <citation type="submission" date="2021-02" db="EMBL/GenBank/DDBJ databases">
        <authorList>
            <person name="Nowell W R."/>
        </authorList>
    </citation>
    <scope>NUCLEOTIDE SEQUENCE</scope>
</reference>
<evidence type="ECO:0000313" key="3">
    <source>
        <dbReference type="Proteomes" id="UP000663828"/>
    </source>
</evidence>
<dbReference type="SUPFAM" id="SSF55797">
    <property type="entry name" value="PR-1-like"/>
    <property type="match status" value="1"/>
</dbReference>
<evidence type="ECO:0000313" key="2">
    <source>
        <dbReference type="EMBL" id="CAF1591030.1"/>
    </source>
</evidence>
<accession>A0A816A4N2</accession>
<feature type="domain" description="Apple" evidence="1">
    <location>
        <begin position="110"/>
        <end position="178"/>
    </location>
</feature>
<dbReference type="PROSITE" id="PS50948">
    <property type="entry name" value="PAN"/>
    <property type="match status" value="1"/>
</dbReference>
<dbReference type="Pfam" id="PF00188">
    <property type="entry name" value="CAP"/>
    <property type="match status" value="1"/>
</dbReference>
<dbReference type="Pfam" id="PF14295">
    <property type="entry name" value="PAN_4"/>
    <property type="match status" value="1"/>
</dbReference>
<dbReference type="InterPro" id="IPR018244">
    <property type="entry name" value="Allrgn_V5/Tpx1_CS"/>
</dbReference>
<dbReference type="Gene3D" id="3.40.33.10">
    <property type="entry name" value="CAP"/>
    <property type="match status" value="1"/>
</dbReference>
<dbReference type="PANTHER" id="PTHR10334">
    <property type="entry name" value="CYSTEINE-RICH SECRETORY PROTEIN-RELATED"/>
    <property type="match status" value="1"/>
</dbReference>
<dbReference type="SMART" id="SM00198">
    <property type="entry name" value="SCP"/>
    <property type="match status" value="1"/>
</dbReference>
<organism evidence="2 3">
    <name type="scientific">Adineta ricciae</name>
    <name type="common">Rotifer</name>
    <dbReference type="NCBI Taxonomy" id="249248"/>
    <lineage>
        <taxon>Eukaryota</taxon>
        <taxon>Metazoa</taxon>
        <taxon>Spiralia</taxon>
        <taxon>Gnathifera</taxon>
        <taxon>Rotifera</taxon>
        <taxon>Eurotatoria</taxon>
        <taxon>Bdelloidea</taxon>
        <taxon>Adinetida</taxon>
        <taxon>Adinetidae</taxon>
        <taxon>Adineta</taxon>
    </lineage>
</organism>
<keyword evidence="3" id="KW-1185">Reference proteome</keyword>
<dbReference type="Pfam" id="PF00024">
    <property type="entry name" value="PAN_1"/>
    <property type="match status" value="1"/>
</dbReference>
<name>A0A816A4N2_ADIRI</name>
<protein>
    <recommendedName>
        <fullName evidence="1">Apple domain-containing protein</fullName>
    </recommendedName>
</protein>
<dbReference type="InterPro" id="IPR014044">
    <property type="entry name" value="CAP_dom"/>
</dbReference>
<feature type="non-terminal residue" evidence="2">
    <location>
        <position position="1"/>
    </location>
</feature>
<dbReference type="InterPro" id="IPR003609">
    <property type="entry name" value="Pan_app"/>
</dbReference>
<dbReference type="AlphaFoldDB" id="A0A816A4N2"/>
<dbReference type="PRINTS" id="PR00837">
    <property type="entry name" value="V5TPXLIKE"/>
</dbReference>
<dbReference type="InterPro" id="IPR035940">
    <property type="entry name" value="CAP_sf"/>
</dbReference>
<dbReference type="InterPro" id="IPR034113">
    <property type="entry name" value="SCP_GAPR1-like"/>
</dbReference>
<dbReference type="Proteomes" id="UP000663828">
    <property type="component" value="Unassembled WGS sequence"/>
</dbReference>
<dbReference type="Gene3D" id="3.50.4.10">
    <property type="entry name" value="Hepatocyte Growth Factor"/>
    <property type="match status" value="2"/>
</dbReference>
<dbReference type="EMBL" id="CAJNOR010006285">
    <property type="protein sequence ID" value="CAF1591030.1"/>
    <property type="molecule type" value="Genomic_DNA"/>
</dbReference>